<evidence type="ECO:0008006" key="9">
    <source>
        <dbReference type="Google" id="ProtNLM"/>
    </source>
</evidence>
<evidence type="ECO:0000256" key="5">
    <source>
        <dbReference type="ARBA" id="ARBA00023288"/>
    </source>
</evidence>
<evidence type="ECO:0000313" key="8">
    <source>
        <dbReference type="Proteomes" id="UP000708208"/>
    </source>
</evidence>
<comment type="subcellular location">
    <subcellularLocation>
        <location evidence="1">Membrane</location>
        <topology evidence="1">Lipid-anchor</topology>
        <topology evidence="1">GPI-anchor</topology>
    </subcellularLocation>
</comment>
<dbReference type="PANTHER" id="PTHR33562">
    <property type="entry name" value="ATILLA, ISOFORM B-RELATED-RELATED"/>
    <property type="match status" value="1"/>
</dbReference>
<keyword evidence="8" id="KW-1185">Reference proteome</keyword>
<keyword evidence="4" id="KW-0325">Glycoprotein</keyword>
<dbReference type="OrthoDB" id="10046582at2759"/>
<evidence type="ECO:0000256" key="6">
    <source>
        <dbReference type="SAM" id="SignalP"/>
    </source>
</evidence>
<dbReference type="EMBL" id="CAJVCH010525954">
    <property type="protein sequence ID" value="CAG7822294.1"/>
    <property type="molecule type" value="Genomic_DNA"/>
</dbReference>
<proteinExistence type="predicted"/>
<keyword evidence="2" id="KW-0472">Membrane</keyword>
<protein>
    <recommendedName>
        <fullName evidence="9">Protein sleepless</fullName>
    </recommendedName>
</protein>
<organism evidence="7 8">
    <name type="scientific">Allacma fusca</name>
    <dbReference type="NCBI Taxonomy" id="39272"/>
    <lineage>
        <taxon>Eukaryota</taxon>
        <taxon>Metazoa</taxon>
        <taxon>Ecdysozoa</taxon>
        <taxon>Arthropoda</taxon>
        <taxon>Hexapoda</taxon>
        <taxon>Collembola</taxon>
        <taxon>Symphypleona</taxon>
        <taxon>Sminthuridae</taxon>
        <taxon>Allacma</taxon>
    </lineage>
</organism>
<dbReference type="GO" id="GO:0032222">
    <property type="term" value="P:regulation of synaptic transmission, cholinergic"/>
    <property type="evidence" value="ECO:0007669"/>
    <property type="project" value="InterPro"/>
</dbReference>
<dbReference type="GO" id="GO:0030431">
    <property type="term" value="P:sleep"/>
    <property type="evidence" value="ECO:0007669"/>
    <property type="project" value="InterPro"/>
</dbReference>
<evidence type="ECO:0000313" key="7">
    <source>
        <dbReference type="EMBL" id="CAG7822294.1"/>
    </source>
</evidence>
<keyword evidence="3 6" id="KW-0732">Signal</keyword>
<dbReference type="GO" id="GO:0098552">
    <property type="term" value="C:side of membrane"/>
    <property type="evidence" value="ECO:0007669"/>
    <property type="project" value="UniProtKB-KW"/>
</dbReference>
<reference evidence="7" key="1">
    <citation type="submission" date="2021-06" db="EMBL/GenBank/DDBJ databases">
        <authorList>
            <person name="Hodson N. C."/>
            <person name="Mongue J. A."/>
            <person name="Jaron S. K."/>
        </authorList>
    </citation>
    <scope>NUCLEOTIDE SEQUENCE</scope>
</reference>
<evidence type="ECO:0000256" key="1">
    <source>
        <dbReference type="ARBA" id="ARBA00004589"/>
    </source>
</evidence>
<keyword evidence="5" id="KW-0449">Lipoprotein</keyword>
<sequence>MVLLKLFCILLVIHHGESIRCYQCTSDDGTDSCGVYGKFDTDRHVPVECQGDEAVTPGTMCIKITQQSPRGFIWDGRWRQVIRRCTSVANTGVTGVCNWGIYENGVYWEECYCSEDSCNSARRIESFHVVTSFISTIILYYGFTLFY</sequence>
<dbReference type="PANTHER" id="PTHR33562:SF27">
    <property type="entry name" value="PROTEIN QUIVER"/>
    <property type="match status" value="1"/>
</dbReference>
<name>A0A8J2KSD3_9HEXA</name>
<evidence type="ECO:0000256" key="4">
    <source>
        <dbReference type="ARBA" id="ARBA00023180"/>
    </source>
</evidence>
<evidence type="ECO:0000256" key="3">
    <source>
        <dbReference type="ARBA" id="ARBA00022729"/>
    </source>
</evidence>
<feature type="signal peptide" evidence="6">
    <location>
        <begin position="1"/>
        <end position="18"/>
    </location>
</feature>
<dbReference type="InterPro" id="IPR050975">
    <property type="entry name" value="Sleep_regulator"/>
</dbReference>
<accession>A0A8J2KSD3</accession>
<dbReference type="InterPro" id="IPR031424">
    <property type="entry name" value="QVR-like"/>
</dbReference>
<evidence type="ECO:0000256" key="2">
    <source>
        <dbReference type="ARBA" id="ARBA00022622"/>
    </source>
</evidence>
<keyword evidence="2" id="KW-0336">GPI-anchor</keyword>
<dbReference type="AlphaFoldDB" id="A0A8J2KSD3"/>
<comment type="caution">
    <text evidence="7">The sequence shown here is derived from an EMBL/GenBank/DDBJ whole genome shotgun (WGS) entry which is preliminary data.</text>
</comment>
<feature type="chain" id="PRO_5035234414" description="Protein sleepless" evidence="6">
    <location>
        <begin position="19"/>
        <end position="147"/>
    </location>
</feature>
<dbReference type="Pfam" id="PF17064">
    <property type="entry name" value="QVR"/>
    <property type="match status" value="1"/>
</dbReference>
<dbReference type="Proteomes" id="UP000708208">
    <property type="component" value="Unassembled WGS sequence"/>
</dbReference>
<gene>
    <name evidence="7" type="ORF">AFUS01_LOCUS32576</name>
</gene>